<keyword evidence="5" id="KW-0663">Pyridoxal phosphate</keyword>
<dbReference type="GO" id="GO:0006520">
    <property type="term" value="P:amino acid metabolic process"/>
    <property type="evidence" value="ECO:0007669"/>
    <property type="project" value="InterPro"/>
</dbReference>
<name>A0A1B1YR31_9GAMM</name>
<dbReference type="EC" id="2.6.1.-" evidence="6"/>
<dbReference type="SUPFAM" id="SSF53383">
    <property type="entry name" value="PLP-dependent transferases"/>
    <property type="match status" value="1"/>
</dbReference>
<dbReference type="FunCoup" id="A0A1B1YR31">
    <property type="interactions" value="479"/>
</dbReference>
<dbReference type="FunFam" id="3.40.640.10:FF:000033">
    <property type="entry name" value="Aspartate aminotransferase"/>
    <property type="match status" value="1"/>
</dbReference>
<sequence>MELKLAARVAAIKPSATMAVTAKAKELQAAGRKVIGLGAGEPDFDTPQHIKDAAKAAIDAGFTKYTAVEGTPELRRAIVAKFARENGLSYQPAQILVSSGGKQSFYNLAQVLLEEGDEVIIPAPYWVSYPDIVLLAGATPVILETGLDSHFKISPAQLEAAITPRTKLLVLNSPSNPTGSVYSEAELAALAEVLLRHPQVWIASDDMYEHIRWDGAPFRNILNACPALYERTMVLNGVSKAYSMTGWRIGYAAGDARVISEMAKIQSQSTSNACSISQVAAQAALEGDQGFIKEMNTAFKARHDFVVAALNDIKGIRCAPADGAFYCFFSVADAIAATPGVSDDVEFAAWLMEKAEVALVPGSAFGAPGYLRLSFATSLDNLKEAMRRLKAALA</sequence>
<protein>
    <recommendedName>
        <fullName evidence="6">Aminotransferase</fullName>
        <ecNumber evidence="6">2.6.1.-</ecNumber>
    </recommendedName>
</protein>
<keyword evidence="3 6" id="KW-0032">Aminotransferase</keyword>
<evidence type="ECO:0000256" key="5">
    <source>
        <dbReference type="ARBA" id="ARBA00022898"/>
    </source>
</evidence>
<evidence type="ECO:0000256" key="3">
    <source>
        <dbReference type="ARBA" id="ARBA00022576"/>
    </source>
</evidence>
<dbReference type="GO" id="GO:0030170">
    <property type="term" value="F:pyridoxal phosphate binding"/>
    <property type="evidence" value="ECO:0007669"/>
    <property type="project" value="InterPro"/>
</dbReference>
<dbReference type="AlphaFoldDB" id="A0A1B1YR31"/>
<organism evidence="8 9">
    <name type="scientific">Immundisolibacter cernigliae</name>
    <dbReference type="NCBI Taxonomy" id="1810504"/>
    <lineage>
        <taxon>Bacteria</taxon>
        <taxon>Pseudomonadati</taxon>
        <taxon>Pseudomonadota</taxon>
        <taxon>Gammaproteobacteria</taxon>
        <taxon>Immundisolibacterales</taxon>
        <taxon>Immundisolibacteraceae</taxon>
        <taxon>Immundisolibacter</taxon>
    </lineage>
</organism>
<proteinExistence type="inferred from homology"/>
<dbReference type="PANTHER" id="PTHR46383">
    <property type="entry name" value="ASPARTATE AMINOTRANSFERASE"/>
    <property type="match status" value="1"/>
</dbReference>
<feature type="domain" description="Aminotransferase class I/classII large" evidence="7">
    <location>
        <begin position="33"/>
        <end position="389"/>
    </location>
</feature>
<evidence type="ECO:0000313" key="8">
    <source>
        <dbReference type="EMBL" id="ANX03187.1"/>
    </source>
</evidence>
<keyword evidence="9" id="KW-1185">Reference proteome</keyword>
<dbReference type="Proteomes" id="UP000092952">
    <property type="component" value="Chromosome"/>
</dbReference>
<dbReference type="CDD" id="cd00609">
    <property type="entry name" value="AAT_like"/>
    <property type="match status" value="1"/>
</dbReference>
<gene>
    <name evidence="8" type="ORF">PG2T_02605</name>
</gene>
<evidence type="ECO:0000256" key="2">
    <source>
        <dbReference type="ARBA" id="ARBA00007441"/>
    </source>
</evidence>
<dbReference type="KEGG" id="gbi:PG2T_02605"/>
<comment type="similarity">
    <text evidence="2 6">Belongs to the class-I pyridoxal-phosphate-dependent aminotransferase family.</text>
</comment>
<evidence type="ECO:0000256" key="6">
    <source>
        <dbReference type="RuleBase" id="RU000481"/>
    </source>
</evidence>
<dbReference type="STRING" id="1810504.PG2T_02605"/>
<dbReference type="PROSITE" id="PS00105">
    <property type="entry name" value="AA_TRANSFER_CLASS_1"/>
    <property type="match status" value="1"/>
</dbReference>
<dbReference type="InterPro" id="IPR015424">
    <property type="entry name" value="PyrdxlP-dep_Trfase"/>
</dbReference>
<dbReference type="GO" id="GO:0008483">
    <property type="term" value="F:transaminase activity"/>
    <property type="evidence" value="ECO:0007669"/>
    <property type="project" value="UniProtKB-KW"/>
</dbReference>
<dbReference type="InParanoid" id="A0A1B1YR31"/>
<dbReference type="Gene3D" id="3.40.640.10">
    <property type="entry name" value="Type I PLP-dependent aspartate aminotransferase-like (Major domain)"/>
    <property type="match status" value="1"/>
</dbReference>
<evidence type="ECO:0000259" key="7">
    <source>
        <dbReference type="Pfam" id="PF00155"/>
    </source>
</evidence>
<comment type="cofactor">
    <cofactor evidence="1 6">
        <name>pyridoxal 5'-phosphate</name>
        <dbReference type="ChEBI" id="CHEBI:597326"/>
    </cofactor>
</comment>
<keyword evidence="4 6" id="KW-0808">Transferase</keyword>
<dbReference type="OrthoDB" id="9803354at2"/>
<dbReference type="EMBL" id="CP014671">
    <property type="protein sequence ID" value="ANX03187.1"/>
    <property type="molecule type" value="Genomic_DNA"/>
</dbReference>
<dbReference type="InterPro" id="IPR015421">
    <property type="entry name" value="PyrdxlP-dep_Trfase_major"/>
</dbReference>
<dbReference type="InterPro" id="IPR004839">
    <property type="entry name" value="Aminotransferase_I/II_large"/>
</dbReference>
<reference evidence="9" key="1">
    <citation type="submission" date="2016-03" db="EMBL/GenBank/DDBJ databases">
        <title>Complete genome sequence of Solimmundus cernigliae, representing a novel lineage of polycyclic aromatic hydrocarbon degraders within the Gammaproteobacteria.</title>
        <authorList>
            <person name="Singleton D.R."/>
            <person name="Dickey A.N."/>
            <person name="Scholl E.H."/>
            <person name="Wright F.A."/>
            <person name="Aitken M.D."/>
        </authorList>
    </citation>
    <scope>NUCLEOTIDE SEQUENCE [LARGE SCALE GENOMIC DNA]</scope>
    <source>
        <strain evidence="9">TR3.2</strain>
    </source>
</reference>
<evidence type="ECO:0000256" key="1">
    <source>
        <dbReference type="ARBA" id="ARBA00001933"/>
    </source>
</evidence>
<dbReference type="Gene3D" id="3.90.1150.10">
    <property type="entry name" value="Aspartate Aminotransferase, domain 1"/>
    <property type="match status" value="1"/>
</dbReference>
<dbReference type="PANTHER" id="PTHR46383:SF1">
    <property type="entry name" value="ASPARTATE AMINOTRANSFERASE"/>
    <property type="match status" value="1"/>
</dbReference>
<evidence type="ECO:0000313" key="9">
    <source>
        <dbReference type="Proteomes" id="UP000092952"/>
    </source>
</evidence>
<dbReference type="InterPro" id="IPR050596">
    <property type="entry name" value="AspAT/PAT-like"/>
</dbReference>
<dbReference type="InterPro" id="IPR004838">
    <property type="entry name" value="NHTrfase_class1_PyrdxlP-BS"/>
</dbReference>
<evidence type="ECO:0000256" key="4">
    <source>
        <dbReference type="ARBA" id="ARBA00022679"/>
    </source>
</evidence>
<accession>A0A1B1YR31</accession>
<dbReference type="Pfam" id="PF00155">
    <property type="entry name" value="Aminotran_1_2"/>
    <property type="match status" value="1"/>
</dbReference>
<dbReference type="InterPro" id="IPR015422">
    <property type="entry name" value="PyrdxlP-dep_Trfase_small"/>
</dbReference>